<comment type="subcellular location">
    <subcellularLocation>
        <location evidence="1">Cell membrane</location>
        <topology evidence="1">Multi-pass membrane protein</topology>
    </subcellularLocation>
</comment>
<proteinExistence type="predicted"/>
<keyword evidence="10" id="KW-1185">Reference proteome</keyword>
<feature type="transmembrane region" description="Helical" evidence="7">
    <location>
        <begin position="264"/>
        <end position="284"/>
    </location>
</feature>
<reference evidence="10" key="1">
    <citation type="submission" date="2018-11" db="EMBL/GenBank/DDBJ databases">
        <title>Complete genome sequence of Paenibacillus sp. ML311-T8.</title>
        <authorList>
            <person name="Nam Y.-D."/>
            <person name="Kang J."/>
            <person name="Chung W.-H."/>
            <person name="Park Y.S."/>
        </authorList>
    </citation>
    <scope>NUCLEOTIDE SEQUENCE [LARGE SCALE GENOMIC DNA]</scope>
    <source>
        <strain evidence="10">ML311-T8</strain>
    </source>
</reference>
<evidence type="ECO:0000256" key="4">
    <source>
        <dbReference type="ARBA" id="ARBA00022692"/>
    </source>
</evidence>
<evidence type="ECO:0000256" key="3">
    <source>
        <dbReference type="ARBA" id="ARBA00022475"/>
    </source>
</evidence>
<keyword evidence="6 7" id="KW-0472">Membrane</keyword>
<dbReference type="Proteomes" id="UP000426246">
    <property type="component" value="Chromosome"/>
</dbReference>
<evidence type="ECO:0000256" key="2">
    <source>
        <dbReference type="ARBA" id="ARBA00022448"/>
    </source>
</evidence>
<dbReference type="RefSeq" id="WP_155700237.1">
    <property type="nucleotide sequence ID" value="NZ_CP034235.1"/>
</dbReference>
<evidence type="ECO:0000256" key="7">
    <source>
        <dbReference type="SAM" id="Phobius"/>
    </source>
</evidence>
<dbReference type="OrthoDB" id="9810086at2"/>
<keyword evidence="5 7" id="KW-1133">Transmembrane helix</keyword>
<evidence type="ECO:0000256" key="5">
    <source>
        <dbReference type="ARBA" id="ARBA00022989"/>
    </source>
</evidence>
<dbReference type="PROSITE" id="PS50928">
    <property type="entry name" value="ABC_TM1"/>
    <property type="match status" value="1"/>
</dbReference>
<dbReference type="GO" id="GO:0005886">
    <property type="term" value="C:plasma membrane"/>
    <property type="evidence" value="ECO:0007669"/>
    <property type="project" value="UniProtKB-SubCell"/>
</dbReference>
<organism evidence="9 10">
    <name type="scientific">Paenibacillus psychroresistens</name>
    <dbReference type="NCBI Taxonomy" id="1778678"/>
    <lineage>
        <taxon>Bacteria</taxon>
        <taxon>Bacillati</taxon>
        <taxon>Bacillota</taxon>
        <taxon>Bacilli</taxon>
        <taxon>Bacillales</taxon>
        <taxon>Paenibacillaceae</taxon>
        <taxon>Paenibacillus</taxon>
    </lineage>
</organism>
<keyword evidence="4 7" id="KW-0812">Transmembrane</keyword>
<feature type="transmembrane region" description="Helical" evidence="7">
    <location>
        <begin position="15"/>
        <end position="36"/>
    </location>
</feature>
<evidence type="ECO:0000256" key="6">
    <source>
        <dbReference type="ARBA" id="ARBA00023136"/>
    </source>
</evidence>
<dbReference type="InterPro" id="IPR035906">
    <property type="entry name" value="MetI-like_sf"/>
</dbReference>
<evidence type="ECO:0000313" key="9">
    <source>
        <dbReference type="EMBL" id="QGQ95219.1"/>
    </source>
</evidence>
<dbReference type="InterPro" id="IPR000515">
    <property type="entry name" value="MetI-like"/>
</dbReference>
<gene>
    <name evidence="9" type="ORF">EHS13_10130</name>
</gene>
<protein>
    <submittedName>
        <fullName evidence="9">Carbohydrate ABC transporter permease</fullName>
    </submittedName>
</protein>
<dbReference type="CDD" id="cd06261">
    <property type="entry name" value="TM_PBP2"/>
    <property type="match status" value="1"/>
</dbReference>
<evidence type="ECO:0000259" key="8">
    <source>
        <dbReference type="PROSITE" id="PS50928"/>
    </source>
</evidence>
<dbReference type="KEGG" id="ppsc:EHS13_10130"/>
<dbReference type="PANTHER" id="PTHR43744:SF9">
    <property type="entry name" value="POLYGALACTURONAN_RHAMNOGALACTURONAN TRANSPORT SYSTEM PERMEASE PROTEIN YTCP"/>
    <property type="match status" value="1"/>
</dbReference>
<dbReference type="AlphaFoldDB" id="A0A6B8RGJ2"/>
<keyword evidence="3" id="KW-1003">Cell membrane</keyword>
<dbReference type="Gene3D" id="1.10.3720.10">
    <property type="entry name" value="MetI-like"/>
    <property type="match status" value="1"/>
</dbReference>
<feature type="transmembrane region" description="Helical" evidence="7">
    <location>
        <begin position="75"/>
        <end position="102"/>
    </location>
</feature>
<feature type="transmembrane region" description="Helical" evidence="7">
    <location>
        <begin position="114"/>
        <end position="134"/>
    </location>
</feature>
<evidence type="ECO:0000256" key="1">
    <source>
        <dbReference type="ARBA" id="ARBA00004651"/>
    </source>
</evidence>
<dbReference type="SUPFAM" id="SSF161098">
    <property type="entry name" value="MetI-like"/>
    <property type="match status" value="1"/>
</dbReference>
<keyword evidence="2" id="KW-0813">Transport</keyword>
<dbReference type="GO" id="GO:0055085">
    <property type="term" value="P:transmembrane transport"/>
    <property type="evidence" value="ECO:0007669"/>
    <property type="project" value="InterPro"/>
</dbReference>
<sequence>MIKRNVIGEPFGDRVFMFIIYAILIILLVLILYPLLHIVAASLSNSQAVIRGDVTIFPVDFTLIAYKSLLTNSTIYMGFLNTIFYTVVGTIIQVILTILLAFPLSRKEFVGRTILMMALLLTMFFEGGLIPTYMIVKFLHLLDTRWALIVPKALFVWQVIITVTFFKSIISDEVYESAQLDGCSDIGFIWRIVMPLSKPIIAVLVLMYAVSNWNSYFDALLYLQTSELYPLQLVLRNILVMNQVGTLSPKLAYMMRQQQGLADLLKYALIVVSTLPIIIFYPFVQKHFVKGMMIGSLKG</sequence>
<evidence type="ECO:0000313" key="10">
    <source>
        <dbReference type="Proteomes" id="UP000426246"/>
    </source>
</evidence>
<accession>A0A6B8RGJ2</accession>
<name>A0A6B8RGJ2_9BACL</name>
<feature type="domain" description="ABC transmembrane type-1" evidence="8">
    <location>
        <begin position="79"/>
        <end position="280"/>
    </location>
</feature>
<dbReference type="EMBL" id="CP034235">
    <property type="protein sequence ID" value="QGQ95219.1"/>
    <property type="molecule type" value="Genomic_DNA"/>
</dbReference>
<feature type="transmembrane region" description="Helical" evidence="7">
    <location>
        <begin position="188"/>
        <end position="210"/>
    </location>
</feature>
<feature type="transmembrane region" description="Helical" evidence="7">
    <location>
        <begin position="146"/>
        <end position="167"/>
    </location>
</feature>
<dbReference type="PANTHER" id="PTHR43744">
    <property type="entry name" value="ABC TRANSPORTER PERMEASE PROTEIN MG189-RELATED-RELATED"/>
    <property type="match status" value="1"/>
</dbReference>